<organism evidence="3">
    <name type="scientific">Calcidiscus leptoporus</name>
    <dbReference type="NCBI Taxonomy" id="127549"/>
    <lineage>
        <taxon>Eukaryota</taxon>
        <taxon>Haptista</taxon>
        <taxon>Haptophyta</taxon>
        <taxon>Prymnesiophyceae</taxon>
        <taxon>Coccolithales</taxon>
        <taxon>Calcidiscaceae</taxon>
        <taxon>Calcidiscus</taxon>
    </lineage>
</organism>
<dbReference type="Pfam" id="PF11816">
    <property type="entry name" value="DUF3337"/>
    <property type="match status" value="1"/>
</dbReference>
<keyword evidence="2" id="KW-0677">Repeat</keyword>
<dbReference type="InterPro" id="IPR021772">
    <property type="entry name" value="WDR48/Bun107"/>
</dbReference>
<proteinExistence type="predicted"/>
<evidence type="ECO:0000313" key="3">
    <source>
        <dbReference type="EMBL" id="CAD8538028.1"/>
    </source>
</evidence>
<dbReference type="PANTHER" id="PTHR19862">
    <property type="entry name" value="WD REPEAT-CONTAINING PROTEIN 48"/>
    <property type="match status" value="1"/>
</dbReference>
<dbReference type="GO" id="GO:0043130">
    <property type="term" value="F:ubiquitin binding"/>
    <property type="evidence" value="ECO:0007669"/>
    <property type="project" value="TreeGrafter"/>
</dbReference>
<evidence type="ECO:0000256" key="1">
    <source>
        <dbReference type="ARBA" id="ARBA00022574"/>
    </source>
</evidence>
<dbReference type="PANTHER" id="PTHR19862:SF14">
    <property type="entry name" value="WD REPEAT-CONTAINING PROTEIN 48"/>
    <property type="match status" value="1"/>
</dbReference>
<evidence type="ECO:0000256" key="2">
    <source>
        <dbReference type="ARBA" id="ARBA00022737"/>
    </source>
</evidence>
<sequence>MLSTPIVTIQGAAAVRRYAVLPTKVQILTEDCNGDVSLWDVMAGTCSRRWKKAPAAKTGVYEELHKSFMSQQVAVPTWFTPSARSGSLEVTLEVQTCFNAEAYASDLAMTTSEEMRINLGERLLHAIFRKWAEAQPQPPHQEVDQTPELKFRELEQVPVCISDEGVVLIKTTAAQLPRAKADVVPLWVVQSVLHGHYAPRESLKLSFFLAPHPQEDLPQLPPGSNKLSAAKVLKLHKVIAYVEERLNVDQKLLPLRLVCNDKPLPPEMTLASVRTFVWKNGGEDMLIHYLAKQA</sequence>
<dbReference type="EMBL" id="HBER01026445">
    <property type="protein sequence ID" value="CAD8538028.1"/>
    <property type="molecule type" value="Transcribed_RNA"/>
</dbReference>
<name>A0A7S0J239_9EUKA</name>
<protein>
    <submittedName>
        <fullName evidence="3">Uncharacterized protein</fullName>
    </submittedName>
</protein>
<reference evidence="3" key="1">
    <citation type="submission" date="2021-01" db="EMBL/GenBank/DDBJ databases">
        <authorList>
            <person name="Corre E."/>
            <person name="Pelletier E."/>
            <person name="Niang G."/>
            <person name="Scheremetjew M."/>
            <person name="Finn R."/>
            <person name="Kale V."/>
            <person name="Holt S."/>
            <person name="Cochrane G."/>
            <person name="Meng A."/>
            <person name="Brown T."/>
            <person name="Cohen L."/>
        </authorList>
    </citation>
    <scope>NUCLEOTIDE SEQUENCE</scope>
    <source>
        <strain evidence="3">RCC1130</strain>
    </source>
</reference>
<gene>
    <name evidence="3" type="ORF">CLEP1334_LOCUS13310</name>
</gene>
<keyword evidence="1" id="KW-0853">WD repeat</keyword>
<dbReference type="AlphaFoldDB" id="A0A7S0J239"/>
<dbReference type="GO" id="GO:0000724">
    <property type="term" value="P:double-strand break repair via homologous recombination"/>
    <property type="evidence" value="ECO:0007669"/>
    <property type="project" value="TreeGrafter"/>
</dbReference>
<dbReference type="InterPro" id="IPR051246">
    <property type="entry name" value="WDR48"/>
</dbReference>
<accession>A0A7S0J239</accession>